<protein>
    <submittedName>
        <fullName evidence="2">Uncharacterized protein</fullName>
    </submittedName>
</protein>
<organism evidence="2 3">
    <name type="scientific">Mytilus galloprovincialis</name>
    <name type="common">Mediterranean mussel</name>
    <dbReference type="NCBI Taxonomy" id="29158"/>
    <lineage>
        <taxon>Eukaryota</taxon>
        <taxon>Metazoa</taxon>
        <taxon>Spiralia</taxon>
        <taxon>Lophotrochozoa</taxon>
        <taxon>Mollusca</taxon>
        <taxon>Bivalvia</taxon>
        <taxon>Autobranchia</taxon>
        <taxon>Pteriomorphia</taxon>
        <taxon>Mytilida</taxon>
        <taxon>Mytiloidea</taxon>
        <taxon>Mytilidae</taxon>
        <taxon>Mytilinae</taxon>
        <taxon>Mytilus</taxon>
    </lineage>
</organism>
<accession>A0A8B6C811</accession>
<dbReference type="EMBL" id="UYJE01001277">
    <property type="protein sequence ID" value="VDI00854.1"/>
    <property type="molecule type" value="Genomic_DNA"/>
</dbReference>
<evidence type="ECO:0000256" key="1">
    <source>
        <dbReference type="SAM" id="MobiDB-lite"/>
    </source>
</evidence>
<evidence type="ECO:0000313" key="3">
    <source>
        <dbReference type="Proteomes" id="UP000596742"/>
    </source>
</evidence>
<sequence length="100" mass="11879">MKEKKSSPRPGNMSSEPQSQPRETFMMKISDLELFLKFHSDTHNTVLNFQNITPENLIFKKQVQCEQIFSNKFRDALPKVTDEIKMKMSFIRLLRKSERK</sequence>
<comment type="caution">
    <text evidence="2">The sequence shown here is derived from an EMBL/GenBank/DDBJ whole genome shotgun (WGS) entry which is preliminary data.</text>
</comment>
<keyword evidence="3" id="KW-1185">Reference proteome</keyword>
<reference evidence="2" key="1">
    <citation type="submission" date="2018-11" db="EMBL/GenBank/DDBJ databases">
        <authorList>
            <person name="Alioto T."/>
            <person name="Alioto T."/>
        </authorList>
    </citation>
    <scope>NUCLEOTIDE SEQUENCE</scope>
</reference>
<feature type="compositionally biased region" description="Polar residues" evidence="1">
    <location>
        <begin position="12"/>
        <end position="22"/>
    </location>
</feature>
<dbReference type="AlphaFoldDB" id="A0A8B6C811"/>
<evidence type="ECO:0000313" key="2">
    <source>
        <dbReference type="EMBL" id="VDI00854.1"/>
    </source>
</evidence>
<gene>
    <name evidence="2" type="ORF">MGAL_10B016121</name>
</gene>
<feature type="region of interest" description="Disordered" evidence="1">
    <location>
        <begin position="1"/>
        <end position="23"/>
    </location>
</feature>
<dbReference type="Proteomes" id="UP000596742">
    <property type="component" value="Unassembled WGS sequence"/>
</dbReference>
<name>A0A8B6C811_MYTGA</name>
<proteinExistence type="predicted"/>